<keyword evidence="2" id="KW-0238">DNA-binding</keyword>
<evidence type="ECO:0000256" key="1">
    <source>
        <dbReference type="ARBA" id="ARBA00023015"/>
    </source>
</evidence>
<sequence>MQIRLTLRTQNNICRKQMRSVLNDLPVAMETPRTLIESAYHRLRRDIIDGRLLPDKKLRVEHLKSSYQVSSSTMREALALLVSDSLVVAQGQRGFRVTPISLEDLEDLTRLQVLLENEAMRESIRSGKDDWEARLVSAFHRLTLVEQRMRNDATDNFDDWEACNRQFHEALVAACQSRWLLRLRGLLYQQSERYPRISAAQGTPPVEVHEEHCAIFEGPLARNADMACALLTTHIHRALSSSPKDGLLR</sequence>
<feature type="domain" description="HTH gntR-type" evidence="4">
    <location>
        <begin position="33"/>
        <end position="100"/>
    </location>
</feature>
<dbReference type="InterPro" id="IPR008920">
    <property type="entry name" value="TF_FadR/GntR_C"/>
</dbReference>
<reference evidence="5" key="1">
    <citation type="journal article" date="1996" name="Gene">
        <title>Sequencing of Comamonas testosteroni strain B-356-biphenyl/chlorobiphenyl dioxygenase genes: evolutionary relationships among Gram-negative bacterial biphenyl dioxygenases.</title>
        <authorList>
            <person name="Sylvestre M."/>
            <person name="Sirois M."/>
            <person name="Hurtubise Y."/>
            <person name="Bergeron J."/>
            <person name="Ahmad D."/>
            <person name="Shareck F."/>
            <person name="Barriault D."/>
            <person name="Guillemette I."/>
            <person name="Juteau J.-M."/>
        </authorList>
    </citation>
    <scope>NUCLEOTIDE SEQUENCE</scope>
    <source>
        <strain evidence="5">B356</strain>
    </source>
</reference>
<dbReference type="SMART" id="SM00345">
    <property type="entry name" value="HTH_GNTR"/>
    <property type="match status" value="1"/>
</dbReference>
<dbReference type="SUPFAM" id="SSF48008">
    <property type="entry name" value="GntR ligand-binding domain-like"/>
    <property type="match status" value="1"/>
</dbReference>
<protein>
    <submittedName>
        <fullName evidence="5">ORF0 protein</fullName>
    </submittedName>
</protein>
<dbReference type="SUPFAM" id="SSF46785">
    <property type="entry name" value="Winged helix' DNA-binding domain"/>
    <property type="match status" value="1"/>
</dbReference>
<dbReference type="InterPro" id="IPR011711">
    <property type="entry name" value="GntR_C"/>
</dbReference>
<evidence type="ECO:0000256" key="3">
    <source>
        <dbReference type="ARBA" id="ARBA00023163"/>
    </source>
</evidence>
<dbReference type="PROSITE" id="PS50949">
    <property type="entry name" value="HTH_GNTR"/>
    <property type="match status" value="1"/>
</dbReference>
<reference evidence="5" key="3">
    <citation type="journal article" date="2012" name="Appl. Environ. Microbiol.">
        <title>Remarkable Ability of Pandoraea pnomenusa B356 Biphenyl Dioxygenase To Metabolize Simple Flavonoids.</title>
        <authorList>
            <person name="Pham T.T."/>
            <person name="Tu Y."/>
            <person name="Sylvestre M."/>
        </authorList>
    </citation>
    <scope>NUCLEOTIDE SEQUENCE</scope>
    <source>
        <strain evidence="5">B356</strain>
    </source>
</reference>
<evidence type="ECO:0000256" key="2">
    <source>
        <dbReference type="ARBA" id="ARBA00023125"/>
    </source>
</evidence>
<accession>H9ZGK4</accession>
<keyword evidence="3" id="KW-0804">Transcription</keyword>
<proteinExistence type="predicted"/>
<dbReference type="PANTHER" id="PTHR43537">
    <property type="entry name" value="TRANSCRIPTIONAL REGULATOR, GNTR FAMILY"/>
    <property type="match status" value="1"/>
</dbReference>
<evidence type="ECO:0000259" key="4">
    <source>
        <dbReference type="PROSITE" id="PS50949"/>
    </source>
</evidence>
<dbReference type="EMBL" id="JQ322530">
    <property type="protein sequence ID" value="AFH35104.1"/>
    <property type="molecule type" value="Genomic_DNA"/>
</dbReference>
<name>H9ZGK4_9BURK</name>
<dbReference type="AlphaFoldDB" id="H9ZGK4"/>
<dbReference type="InterPro" id="IPR036388">
    <property type="entry name" value="WH-like_DNA-bd_sf"/>
</dbReference>
<dbReference type="SMART" id="SM00895">
    <property type="entry name" value="FCD"/>
    <property type="match status" value="1"/>
</dbReference>
<dbReference type="PANTHER" id="PTHR43537:SF20">
    <property type="entry name" value="HTH-TYPE TRANSCRIPTIONAL REPRESSOR GLAR"/>
    <property type="match status" value="1"/>
</dbReference>
<dbReference type="Gene3D" id="1.10.10.10">
    <property type="entry name" value="Winged helix-like DNA-binding domain superfamily/Winged helix DNA-binding domain"/>
    <property type="match status" value="1"/>
</dbReference>
<dbReference type="Gene3D" id="1.20.120.530">
    <property type="entry name" value="GntR ligand-binding domain-like"/>
    <property type="match status" value="1"/>
</dbReference>
<dbReference type="GO" id="GO:0003700">
    <property type="term" value="F:DNA-binding transcription factor activity"/>
    <property type="evidence" value="ECO:0007669"/>
    <property type="project" value="InterPro"/>
</dbReference>
<dbReference type="Pfam" id="PF00392">
    <property type="entry name" value="GntR"/>
    <property type="match status" value="1"/>
</dbReference>
<dbReference type="GO" id="GO:0003677">
    <property type="term" value="F:DNA binding"/>
    <property type="evidence" value="ECO:0007669"/>
    <property type="project" value="UniProtKB-KW"/>
</dbReference>
<dbReference type="InterPro" id="IPR036390">
    <property type="entry name" value="WH_DNA-bd_sf"/>
</dbReference>
<dbReference type="Pfam" id="PF07729">
    <property type="entry name" value="FCD"/>
    <property type="match status" value="1"/>
</dbReference>
<keyword evidence="1" id="KW-0805">Transcription regulation</keyword>
<dbReference type="InterPro" id="IPR000524">
    <property type="entry name" value="Tscrpt_reg_HTH_GntR"/>
</dbReference>
<evidence type="ECO:0000313" key="5">
    <source>
        <dbReference type="EMBL" id="AFH35104.1"/>
    </source>
</evidence>
<organism evidence="5">
    <name type="scientific">Pandoraea pnomenusa</name>
    <dbReference type="NCBI Taxonomy" id="93220"/>
    <lineage>
        <taxon>Bacteria</taxon>
        <taxon>Pseudomonadati</taxon>
        <taxon>Pseudomonadota</taxon>
        <taxon>Betaproteobacteria</taxon>
        <taxon>Burkholderiales</taxon>
        <taxon>Burkholderiaceae</taxon>
        <taxon>Pandoraea</taxon>
    </lineage>
</organism>
<reference evidence="5" key="2">
    <citation type="journal article" date="2008" name="J. Mol. Microbiol. Biotechnol.">
        <title>Diversity of the C-terminal portion of the biphenyl dioxygenase large subunit.</title>
        <authorList>
            <person name="Vezina J."/>
            <person name="Barriault D."/>
            <person name="Sylvestre M."/>
        </authorList>
    </citation>
    <scope>NUCLEOTIDE SEQUENCE</scope>
    <source>
        <strain evidence="5">B356</strain>
    </source>
</reference>